<keyword evidence="6" id="KW-1185">Reference proteome</keyword>
<dbReference type="Pfam" id="PF00497">
    <property type="entry name" value="SBP_bac_3"/>
    <property type="match status" value="1"/>
</dbReference>
<evidence type="ECO:0000256" key="3">
    <source>
        <dbReference type="SAM" id="SignalP"/>
    </source>
</evidence>
<evidence type="ECO:0000259" key="4">
    <source>
        <dbReference type="SMART" id="SM00062"/>
    </source>
</evidence>
<organism evidence="5 6">
    <name type="scientific">Pseudoalteromonas rubra</name>
    <dbReference type="NCBI Taxonomy" id="43658"/>
    <lineage>
        <taxon>Bacteria</taxon>
        <taxon>Pseudomonadati</taxon>
        <taxon>Pseudomonadota</taxon>
        <taxon>Gammaproteobacteria</taxon>
        <taxon>Alteromonadales</taxon>
        <taxon>Pseudoalteromonadaceae</taxon>
        <taxon>Pseudoalteromonas</taxon>
    </lineage>
</organism>
<proteinExistence type="inferred from homology"/>
<evidence type="ECO:0000256" key="2">
    <source>
        <dbReference type="ARBA" id="ARBA00022729"/>
    </source>
</evidence>
<accession>A0A0F4QLH5</accession>
<keyword evidence="2 3" id="KW-0732">Signal</keyword>
<dbReference type="OrthoDB" id="7304968at2"/>
<dbReference type="Proteomes" id="UP000033452">
    <property type="component" value="Unassembled WGS sequence"/>
</dbReference>
<evidence type="ECO:0000313" key="5">
    <source>
        <dbReference type="EMBL" id="KJZ08548.1"/>
    </source>
</evidence>
<protein>
    <submittedName>
        <fullName evidence="5">Amino acid ABC transporter substrate-binding protein</fullName>
    </submittedName>
</protein>
<dbReference type="Gene3D" id="3.40.190.10">
    <property type="entry name" value="Periplasmic binding protein-like II"/>
    <property type="match status" value="2"/>
</dbReference>
<gene>
    <name evidence="5" type="ORF">TW77_11895</name>
</gene>
<reference evidence="5 6" key="1">
    <citation type="journal article" date="2015" name="BMC Genomics">
        <title>Genome mining reveals unlocked bioactive potential of marine Gram-negative bacteria.</title>
        <authorList>
            <person name="Machado H."/>
            <person name="Sonnenschein E.C."/>
            <person name="Melchiorsen J."/>
            <person name="Gram L."/>
        </authorList>
    </citation>
    <scope>NUCLEOTIDE SEQUENCE [LARGE SCALE GENOMIC DNA]</scope>
    <source>
        <strain evidence="5 6">S2471</strain>
    </source>
</reference>
<comment type="similarity">
    <text evidence="1">Belongs to the bacterial solute-binding protein 3 family.</text>
</comment>
<dbReference type="AlphaFoldDB" id="A0A0F4QLH5"/>
<evidence type="ECO:0000313" key="6">
    <source>
        <dbReference type="Proteomes" id="UP000033452"/>
    </source>
</evidence>
<dbReference type="PATRIC" id="fig|43658.5.peg.2519"/>
<feature type="signal peptide" evidence="3">
    <location>
        <begin position="1"/>
        <end position="16"/>
    </location>
</feature>
<dbReference type="InterPro" id="IPR001638">
    <property type="entry name" value="Solute-binding_3/MltF_N"/>
</dbReference>
<dbReference type="PANTHER" id="PTHR35936">
    <property type="entry name" value="MEMBRANE-BOUND LYTIC MUREIN TRANSGLYCOSYLASE F"/>
    <property type="match status" value="1"/>
</dbReference>
<dbReference type="PANTHER" id="PTHR35936:SF25">
    <property type="entry name" value="ABC TRANSPORTER SUBSTRATE-BINDING PROTEIN"/>
    <property type="match status" value="1"/>
</dbReference>
<dbReference type="RefSeq" id="WP_046005201.1">
    <property type="nucleotide sequence ID" value="NZ_JXYA01000026.1"/>
</dbReference>
<comment type="caution">
    <text evidence="5">The sequence shown here is derived from an EMBL/GenBank/DDBJ whole genome shotgun (WGS) entry which is preliminary data.</text>
</comment>
<evidence type="ECO:0000256" key="1">
    <source>
        <dbReference type="ARBA" id="ARBA00010333"/>
    </source>
</evidence>
<name>A0A0F4QLH5_9GAMM</name>
<feature type="domain" description="Solute-binding protein family 3/N-terminal" evidence="4">
    <location>
        <begin position="23"/>
        <end position="249"/>
    </location>
</feature>
<dbReference type="SUPFAM" id="SSF53850">
    <property type="entry name" value="Periplasmic binding protein-like II"/>
    <property type="match status" value="1"/>
</dbReference>
<sequence length="265" mass="30678">MHLIFLLFFLPVAAFANLQCETRYKVGVGTSWPPYVMYRDTVPYGLDVDITRRVFEKAQLCIDFVQLPSSARGITELSKGFIDILPSASFNTQRAEVAFFSQAYRREKMRLFTRQKTLKEVRSLTELFAAEHTFVANPGAYYGKELEQILKIAWYKERLLEVPSISQRMQLVNKKRVDFLIEDEFSGYYYIEELGFEQMRIHPYVVNDNAIHFMLSRKTFNKQQINKINAAIEALQSEIADLIDQYGIDAGTRGRSANLEAFYGV</sequence>
<feature type="chain" id="PRO_5002475544" evidence="3">
    <location>
        <begin position="17"/>
        <end position="265"/>
    </location>
</feature>
<dbReference type="EMBL" id="JXYA01000026">
    <property type="protein sequence ID" value="KJZ08548.1"/>
    <property type="molecule type" value="Genomic_DNA"/>
</dbReference>
<dbReference type="SMART" id="SM00062">
    <property type="entry name" value="PBPb"/>
    <property type="match status" value="1"/>
</dbReference>